<dbReference type="InterPro" id="IPR002523">
    <property type="entry name" value="MgTranspt_CorA/ZnTranspt_ZntB"/>
</dbReference>
<dbReference type="SUPFAM" id="SSF143865">
    <property type="entry name" value="CorA soluble domain-like"/>
    <property type="match status" value="1"/>
</dbReference>
<sequence>MIKAIYSINGEVTTGYKALKISEDYKKKKSNLMWIDIYLENHELGQEETMLLSESFKFHEMSIEDCLFPQYPKIEEFENYVLTAVHGIQLKPHFFQEFEDSIYELDIFVGKGFVVTVHAEELFFLETLFEKAKTRPQIEMKSLENLLYNIFNKVVSSYEFTLEKIDDKMENLEDKILEEPGTVNMEEILNTKKVIFAMRKIAESQQTPYVYFTRAHNDLISKEHLVYFRDIYTQYAKMNQSIVMRSQMVVSMLEVYMSSVTLRLTEVMKFLTVIATVLMPVLIISGYYGMNIKFPEYSIFGERELWVFAVFLMLGSIIAMLIYFKKKKWF</sequence>
<dbReference type="AlphaFoldDB" id="A0A1E5IGQ6"/>
<comment type="caution">
    <text evidence="9">The sequence shown here is derived from an EMBL/GenBank/DDBJ whole genome shotgun (WGS) entry which is preliminary data.</text>
</comment>
<comment type="subcellular location">
    <subcellularLocation>
        <location evidence="1">Cell membrane</location>
        <topology evidence="1">Multi-pass membrane protein</topology>
    </subcellularLocation>
</comment>
<dbReference type="GO" id="GO:0015087">
    <property type="term" value="F:cobalt ion transmembrane transporter activity"/>
    <property type="evidence" value="ECO:0007669"/>
    <property type="project" value="TreeGrafter"/>
</dbReference>
<keyword evidence="5 8" id="KW-0812">Transmembrane</keyword>
<dbReference type="InterPro" id="IPR045863">
    <property type="entry name" value="CorA_TM1_TM2"/>
</dbReference>
<feature type="transmembrane region" description="Helical" evidence="8">
    <location>
        <begin position="305"/>
        <end position="324"/>
    </location>
</feature>
<proteinExistence type="inferred from homology"/>
<keyword evidence="7 8" id="KW-0472">Membrane</keyword>
<comment type="similarity">
    <text evidence="2">Belongs to the CorA metal ion transporter (MIT) (TC 1.A.35) family.</text>
</comment>
<feature type="transmembrane region" description="Helical" evidence="8">
    <location>
        <begin position="270"/>
        <end position="290"/>
    </location>
</feature>
<dbReference type="PANTHER" id="PTHR46494:SF1">
    <property type="entry name" value="CORA FAMILY METAL ION TRANSPORTER (EUROFUNG)"/>
    <property type="match status" value="1"/>
</dbReference>
<dbReference type="Gene3D" id="1.20.58.340">
    <property type="entry name" value="Magnesium transport protein CorA, transmembrane region"/>
    <property type="match status" value="2"/>
</dbReference>
<evidence type="ECO:0000256" key="7">
    <source>
        <dbReference type="ARBA" id="ARBA00023136"/>
    </source>
</evidence>
<evidence type="ECO:0000313" key="10">
    <source>
        <dbReference type="Proteomes" id="UP000095237"/>
    </source>
</evidence>
<keyword evidence="10" id="KW-1185">Reference proteome</keyword>
<evidence type="ECO:0000256" key="2">
    <source>
        <dbReference type="ARBA" id="ARBA00009765"/>
    </source>
</evidence>
<reference evidence="9 10" key="1">
    <citation type="submission" date="2015-11" db="EMBL/GenBank/DDBJ databases">
        <title>Evidence for parallel genomic evolution in an endosymbiosis of termite gut flagellates.</title>
        <authorList>
            <person name="Zheng H."/>
        </authorList>
    </citation>
    <scope>NUCLEOTIDE SEQUENCE [LARGE SCALE GENOMIC DNA]</scope>
    <source>
        <strain evidence="9 10">CET450</strain>
    </source>
</reference>
<keyword evidence="6 8" id="KW-1133">Transmembrane helix</keyword>
<organism evidence="9 10">
    <name type="scientific">Endomicrobium trichonymphae</name>
    <dbReference type="NCBI Taxonomy" id="1408204"/>
    <lineage>
        <taxon>Bacteria</taxon>
        <taxon>Pseudomonadati</taxon>
        <taxon>Elusimicrobiota</taxon>
        <taxon>Endomicrobiia</taxon>
        <taxon>Endomicrobiales</taxon>
        <taxon>Endomicrobiaceae</taxon>
        <taxon>Candidatus Endomicrobiellum</taxon>
    </lineage>
</organism>
<evidence type="ECO:0000256" key="8">
    <source>
        <dbReference type="SAM" id="Phobius"/>
    </source>
</evidence>
<dbReference type="GO" id="GO:0050897">
    <property type="term" value="F:cobalt ion binding"/>
    <property type="evidence" value="ECO:0007669"/>
    <property type="project" value="TreeGrafter"/>
</dbReference>
<evidence type="ECO:0000313" key="9">
    <source>
        <dbReference type="EMBL" id="OEG69575.1"/>
    </source>
</evidence>
<dbReference type="SUPFAM" id="SSF144083">
    <property type="entry name" value="Magnesium transport protein CorA, transmembrane region"/>
    <property type="match status" value="1"/>
</dbReference>
<dbReference type="EMBL" id="LNVX01000650">
    <property type="protein sequence ID" value="OEG69575.1"/>
    <property type="molecule type" value="Genomic_DNA"/>
</dbReference>
<dbReference type="GO" id="GO:0000287">
    <property type="term" value="F:magnesium ion binding"/>
    <property type="evidence" value="ECO:0007669"/>
    <property type="project" value="TreeGrafter"/>
</dbReference>
<evidence type="ECO:0000256" key="4">
    <source>
        <dbReference type="ARBA" id="ARBA00022475"/>
    </source>
</evidence>
<evidence type="ECO:0000256" key="6">
    <source>
        <dbReference type="ARBA" id="ARBA00022989"/>
    </source>
</evidence>
<accession>A0A1E5IGQ6</accession>
<protein>
    <recommendedName>
        <fullName evidence="11">Magnesium transport protein CorA</fullName>
    </recommendedName>
</protein>
<evidence type="ECO:0000256" key="1">
    <source>
        <dbReference type="ARBA" id="ARBA00004651"/>
    </source>
</evidence>
<evidence type="ECO:0000256" key="5">
    <source>
        <dbReference type="ARBA" id="ARBA00022692"/>
    </source>
</evidence>
<keyword evidence="4" id="KW-1003">Cell membrane</keyword>
<evidence type="ECO:0008006" key="11">
    <source>
        <dbReference type="Google" id="ProtNLM"/>
    </source>
</evidence>
<keyword evidence="3" id="KW-0813">Transport</keyword>
<evidence type="ECO:0000256" key="3">
    <source>
        <dbReference type="ARBA" id="ARBA00022448"/>
    </source>
</evidence>
<dbReference type="GO" id="GO:0005886">
    <property type="term" value="C:plasma membrane"/>
    <property type="evidence" value="ECO:0007669"/>
    <property type="project" value="UniProtKB-SubCell"/>
</dbReference>
<dbReference type="CDD" id="cd12822">
    <property type="entry name" value="TmCorA-like"/>
    <property type="match status" value="1"/>
</dbReference>
<dbReference type="InterPro" id="IPR045861">
    <property type="entry name" value="CorA_cytoplasmic_dom"/>
</dbReference>
<dbReference type="PANTHER" id="PTHR46494">
    <property type="entry name" value="CORA FAMILY METAL ION TRANSPORTER (EUROFUNG)"/>
    <property type="match status" value="1"/>
</dbReference>
<dbReference type="Pfam" id="PF01544">
    <property type="entry name" value="CorA"/>
    <property type="match status" value="1"/>
</dbReference>
<gene>
    <name evidence="9" type="ORF">ATZ36_08715</name>
</gene>
<dbReference type="Proteomes" id="UP000095237">
    <property type="component" value="Unassembled WGS sequence"/>
</dbReference>
<dbReference type="Gene3D" id="3.30.460.20">
    <property type="entry name" value="CorA soluble domain-like"/>
    <property type="match status" value="1"/>
</dbReference>
<dbReference type="GO" id="GO:0015095">
    <property type="term" value="F:magnesium ion transmembrane transporter activity"/>
    <property type="evidence" value="ECO:0007669"/>
    <property type="project" value="TreeGrafter"/>
</dbReference>
<name>A0A1E5IGQ6_ENDTX</name>